<organism evidence="1 2">
    <name type="scientific">Pyropia yezoensis</name>
    <name type="common">Susabi-nori</name>
    <name type="synonym">Porphyra yezoensis</name>
    <dbReference type="NCBI Taxonomy" id="2788"/>
    <lineage>
        <taxon>Eukaryota</taxon>
        <taxon>Rhodophyta</taxon>
        <taxon>Bangiophyceae</taxon>
        <taxon>Bangiales</taxon>
        <taxon>Bangiaceae</taxon>
        <taxon>Pyropia</taxon>
    </lineage>
</organism>
<evidence type="ECO:0000313" key="1">
    <source>
        <dbReference type="EMBL" id="KAK1863841.1"/>
    </source>
</evidence>
<dbReference type="Proteomes" id="UP000798662">
    <property type="component" value="Chromosome 2"/>
</dbReference>
<accession>A0ACC3C261</accession>
<protein>
    <submittedName>
        <fullName evidence="1">Uncharacterized protein</fullName>
    </submittedName>
</protein>
<reference evidence="1" key="1">
    <citation type="submission" date="2019-11" db="EMBL/GenBank/DDBJ databases">
        <title>Nori genome reveals adaptations in red seaweeds to the harsh intertidal environment.</title>
        <authorList>
            <person name="Wang D."/>
            <person name="Mao Y."/>
        </authorList>
    </citation>
    <scope>NUCLEOTIDE SEQUENCE</scope>
    <source>
        <tissue evidence="1">Gametophyte</tissue>
    </source>
</reference>
<proteinExistence type="predicted"/>
<dbReference type="EMBL" id="CM020619">
    <property type="protein sequence ID" value="KAK1863841.1"/>
    <property type="molecule type" value="Genomic_DNA"/>
</dbReference>
<comment type="caution">
    <text evidence="1">The sequence shown here is derived from an EMBL/GenBank/DDBJ whole genome shotgun (WGS) entry which is preliminary data.</text>
</comment>
<gene>
    <name evidence="1" type="ORF">I4F81_006395</name>
</gene>
<sequence length="171" mass="18077">MEARWLFRRRQDWAGLCRLLANPRAHTGAGYHYRAHGAARPGPSFATAATGAWAAAADATPQPLMDALCPSKTAVLVLAPKGGYFVPEKKKDGGGAVGGHPPRPAQSSCGGASRRSRRWTMWRSGGGDPHTYYIQFTDGSAEGAAVPAELRRALLDVDPPVEQLAFAPDGG</sequence>
<keyword evidence="2" id="KW-1185">Reference proteome</keyword>
<name>A0ACC3C261_PYRYE</name>
<evidence type="ECO:0000313" key="2">
    <source>
        <dbReference type="Proteomes" id="UP000798662"/>
    </source>
</evidence>